<dbReference type="Gene3D" id="3.90.550.10">
    <property type="entry name" value="Spore Coat Polysaccharide Biosynthesis Protein SpsA, Chain A"/>
    <property type="match status" value="1"/>
</dbReference>
<sequence length="248" mass="27823">MTNSEKDNFAVIIPARYKSSRFPGKPLALIQNKPMIQHVWQKSVEAVGIEKVYIATDDENISSVVRGFGGKVIMTSANCLTGTDRIAEANEQYKFDFVINVQGDEPLIKPEHIRQVIESYKSEGMVTNAMCLISSSNEFFSLNIPKVVFDNNNKLIYMSRAGIPASKDGLFKRCYKQVCIYAFSKAHLKFFKENPTKTPLEAIEDIEILRFLESGFHVKMVEVGDGSIAVDIPSDVEKVEAEISKLNE</sequence>
<dbReference type="RefSeq" id="WP_007988577.1">
    <property type="nucleotide sequence ID" value="NZ_BAEM01000033.1"/>
</dbReference>
<evidence type="ECO:0000313" key="5">
    <source>
        <dbReference type="Proteomes" id="UP000006320"/>
    </source>
</evidence>
<dbReference type="GO" id="GO:0009103">
    <property type="term" value="P:lipopolysaccharide biosynthetic process"/>
    <property type="evidence" value="ECO:0007669"/>
    <property type="project" value="UniProtKB-KW"/>
</dbReference>
<dbReference type="Proteomes" id="UP000006320">
    <property type="component" value="Unassembled WGS sequence"/>
</dbReference>
<dbReference type="NCBIfam" id="NF003950">
    <property type="entry name" value="PRK05450.1-3"/>
    <property type="match status" value="1"/>
</dbReference>
<dbReference type="AlphaFoldDB" id="A0AAV3V0I1"/>
<dbReference type="EMBL" id="BAEM01000033">
    <property type="protein sequence ID" value="GAC10549.1"/>
    <property type="molecule type" value="Genomic_DNA"/>
</dbReference>
<dbReference type="InterPro" id="IPR029044">
    <property type="entry name" value="Nucleotide-diphossugar_trans"/>
</dbReference>
<dbReference type="GO" id="GO:0008690">
    <property type="term" value="F:3-deoxy-manno-octulosonate cytidylyltransferase activity"/>
    <property type="evidence" value="ECO:0007669"/>
    <property type="project" value="InterPro"/>
</dbReference>
<evidence type="ECO:0000313" key="4">
    <source>
        <dbReference type="EMBL" id="GAC10549.1"/>
    </source>
</evidence>
<dbReference type="SUPFAM" id="SSF53448">
    <property type="entry name" value="Nucleotide-diphospho-sugar transferases"/>
    <property type="match status" value="1"/>
</dbReference>
<dbReference type="NCBIfam" id="NF003952">
    <property type="entry name" value="PRK05450.1-5"/>
    <property type="match status" value="1"/>
</dbReference>
<keyword evidence="2 4" id="KW-0548">Nucleotidyltransferase</keyword>
<comment type="caution">
    <text evidence="4">The sequence shown here is derived from an EMBL/GenBank/DDBJ whole genome shotgun (WGS) entry which is preliminary data.</text>
</comment>
<dbReference type="NCBIfam" id="NF009905">
    <property type="entry name" value="PRK13368.1"/>
    <property type="match status" value="1"/>
</dbReference>
<proteinExistence type="predicted"/>
<protein>
    <submittedName>
        <fullName evidence="4">3-deoxy-manno-octulosonate cytidylyltransferase</fullName>
    </submittedName>
</protein>
<keyword evidence="3" id="KW-0448">Lipopolysaccharide biosynthesis</keyword>
<evidence type="ECO:0000256" key="3">
    <source>
        <dbReference type="ARBA" id="ARBA00022985"/>
    </source>
</evidence>
<dbReference type="PANTHER" id="PTHR42866:SF2">
    <property type="entry name" value="3-DEOXY-MANNO-OCTULOSONATE CYTIDYLYLTRANSFERASE, MITOCHONDRIAL"/>
    <property type="match status" value="1"/>
</dbReference>
<reference evidence="4 5" key="1">
    <citation type="journal article" date="2017" name="Antonie Van Leeuwenhoek">
        <title>Rhizobium rhizosphaerae sp. nov., a novel species isolated from rice rhizosphere.</title>
        <authorList>
            <person name="Zhao J.J."/>
            <person name="Zhang J."/>
            <person name="Zhang R.J."/>
            <person name="Zhang C.W."/>
            <person name="Yin H.Q."/>
            <person name="Zhang X.X."/>
        </authorList>
    </citation>
    <scope>NUCLEOTIDE SEQUENCE [LARGE SCALE GENOMIC DNA]</scope>
    <source>
        <strain evidence="4 5">S18K6</strain>
    </source>
</reference>
<accession>A0AAV3V0I1</accession>
<dbReference type="InterPro" id="IPR003329">
    <property type="entry name" value="Cytidylyl_trans"/>
</dbReference>
<organism evidence="4 5">
    <name type="scientific">Paraglaciecola chathamensis S18K6</name>
    <dbReference type="NCBI Taxonomy" id="1127672"/>
    <lineage>
        <taxon>Bacteria</taxon>
        <taxon>Pseudomonadati</taxon>
        <taxon>Pseudomonadota</taxon>
        <taxon>Gammaproteobacteria</taxon>
        <taxon>Alteromonadales</taxon>
        <taxon>Alteromonadaceae</taxon>
        <taxon>Paraglaciecola</taxon>
    </lineage>
</organism>
<name>A0AAV3V0I1_9ALTE</name>
<dbReference type="GO" id="GO:0005829">
    <property type="term" value="C:cytosol"/>
    <property type="evidence" value="ECO:0007669"/>
    <property type="project" value="TreeGrafter"/>
</dbReference>
<dbReference type="NCBIfam" id="TIGR00466">
    <property type="entry name" value="kdsB"/>
    <property type="match status" value="1"/>
</dbReference>
<evidence type="ECO:0000256" key="2">
    <source>
        <dbReference type="ARBA" id="ARBA00022695"/>
    </source>
</evidence>
<keyword evidence="1" id="KW-0808">Transferase</keyword>
<evidence type="ECO:0000256" key="1">
    <source>
        <dbReference type="ARBA" id="ARBA00022679"/>
    </source>
</evidence>
<dbReference type="Pfam" id="PF02348">
    <property type="entry name" value="CTP_transf_3"/>
    <property type="match status" value="1"/>
</dbReference>
<dbReference type="PANTHER" id="PTHR42866">
    <property type="entry name" value="3-DEOXY-MANNO-OCTULOSONATE CYTIDYLYLTRANSFERASE"/>
    <property type="match status" value="1"/>
</dbReference>
<gene>
    <name evidence="4" type="primary">kdsB</name>
    <name evidence="4" type="ORF">GCHA_2602</name>
</gene>
<dbReference type="CDD" id="cd02517">
    <property type="entry name" value="CMP-KDO-Synthetase"/>
    <property type="match status" value="1"/>
</dbReference>
<dbReference type="InterPro" id="IPR004528">
    <property type="entry name" value="KdsB"/>
</dbReference>